<dbReference type="GeneID" id="20354225"/>
<dbReference type="Proteomes" id="UP000006039">
    <property type="component" value="Unassembled WGS sequence"/>
</dbReference>
<evidence type="ECO:0000313" key="3">
    <source>
        <dbReference type="Proteomes" id="UP000006039"/>
    </source>
</evidence>
<dbReference type="RefSeq" id="XP_009229950.1">
    <property type="nucleotide sequence ID" value="XM_009231686.1"/>
</dbReference>
<dbReference type="HOGENOM" id="CLU_2849831_0_0_1"/>
<accession>J3PJS8</accession>
<gene>
    <name evidence="2" type="primary">20354225</name>
    <name evidence="1" type="ORF">GGTG_13767</name>
</gene>
<dbReference type="EMBL" id="GL385443">
    <property type="protein sequence ID" value="EJT68662.1"/>
    <property type="molecule type" value="Genomic_DNA"/>
</dbReference>
<proteinExistence type="predicted"/>
<reference evidence="1" key="2">
    <citation type="submission" date="2010-07" db="EMBL/GenBank/DDBJ databases">
        <authorList>
            <consortium name="The Broad Institute Genome Sequencing Platform"/>
            <consortium name="Broad Institute Genome Sequencing Center for Infectious Disease"/>
            <person name="Ma L.-J."/>
            <person name="Dead R."/>
            <person name="Young S."/>
            <person name="Zeng Q."/>
            <person name="Koehrsen M."/>
            <person name="Alvarado L."/>
            <person name="Berlin A."/>
            <person name="Chapman S.B."/>
            <person name="Chen Z."/>
            <person name="Freedman E."/>
            <person name="Gellesch M."/>
            <person name="Goldberg J."/>
            <person name="Griggs A."/>
            <person name="Gujja S."/>
            <person name="Heilman E.R."/>
            <person name="Heiman D."/>
            <person name="Hepburn T."/>
            <person name="Howarth C."/>
            <person name="Jen D."/>
            <person name="Larson L."/>
            <person name="Mehta T."/>
            <person name="Neiman D."/>
            <person name="Pearson M."/>
            <person name="Roberts A."/>
            <person name="Saif S."/>
            <person name="Shea T."/>
            <person name="Shenoy N."/>
            <person name="Sisk P."/>
            <person name="Stolte C."/>
            <person name="Sykes S."/>
            <person name="Walk T."/>
            <person name="White J."/>
            <person name="Yandava C."/>
            <person name="Haas B."/>
            <person name="Nusbaum C."/>
            <person name="Birren B."/>
        </authorList>
    </citation>
    <scope>NUCLEOTIDE SEQUENCE</scope>
    <source>
        <strain evidence="1">R3-111a-1</strain>
    </source>
</reference>
<evidence type="ECO:0000313" key="1">
    <source>
        <dbReference type="EMBL" id="EJT68662.1"/>
    </source>
</evidence>
<dbReference type="AlphaFoldDB" id="J3PJS8"/>
<name>J3PJS8_GAET3</name>
<protein>
    <submittedName>
        <fullName evidence="1 2">Uncharacterized protein</fullName>
    </submittedName>
</protein>
<reference evidence="2" key="4">
    <citation type="journal article" date="2015" name="G3 (Bethesda)">
        <title>Genome sequences of three phytopathogenic species of the Magnaporthaceae family of fungi.</title>
        <authorList>
            <person name="Okagaki L.H."/>
            <person name="Nunes C.C."/>
            <person name="Sailsbery J."/>
            <person name="Clay B."/>
            <person name="Brown D."/>
            <person name="John T."/>
            <person name="Oh Y."/>
            <person name="Young N."/>
            <person name="Fitzgerald M."/>
            <person name="Haas B.J."/>
            <person name="Zeng Q."/>
            <person name="Young S."/>
            <person name="Adiconis X."/>
            <person name="Fan L."/>
            <person name="Levin J.Z."/>
            <person name="Mitchell T.K."/>
            <person name="Okubara P.A."/>
            <person name="Farman M.L."/>
            <person name="Kohn L.M."/>
            <person name="Birren B."/>
            <person name="Ma L.-J."/>
            <person name="Dean R.A."/>
        </authorList>
    </citation>
    <scope>NUCLEOTIDE SEQUENCE</scope>
    <source>
        <strain evidence="2">R3-111a-1</strain>
    </source>
</reference>
<keyword evidence="3" id="KW-1185">Reference proteome</keyword>
<reference evidence="1" key="3">
    <citation type="submission" date="2010-09" db="EMBL/GenBank/DDBJ databases">
        <title>Annotation of Gaeumannomyces graminis var. tritici R3-111a-1.</title>
        <authorList>
            <consortium name="The Broad Institute Genome Sequencing Platform"/>
            <person name="Ma L.-J."/>
            <person name="Dead R."/>
            <person name="Young S.K."/>
            <person name="Zeng Q."/>
            <person name="Gargeya S."/>
            <person name="Fitzgerald M."/>
            <person name="Haas B."/>
            <person name="Abouelleil A."/>
            <person name="Alvarado L."/>
            <person name="Arachchi H.M."/>
            <person name="Berlin A."/>
            <person name="Brown A."/>
            <person name="Chapman S.B."/>
            <person name="Chen Z."/>
            <person name="Dunbar C."/>
            <person name="Freedman E."/>
            <person name="Gearin G."/>
            <person name="Gellesch M."/>
            <person name="Goldberg J."/>
            <person name="Griggs A."/>
            <person name="Gujja S."/>
            <person name="Heiman D."/>
            <person name="Howarth C."/>
            <person name="Larson L."/>
            <person name="Lui A."/>
            <person name="MacDonald P.J.P."/>
            <person name="Mehta T."/>
            <person name="Montmayeur A."/>
            <person name="Murphy C."/>
            <person name="Neiman D."/>
            <person name="Pearson M."/>
            <person name="Priest M."/>
            <person name="Roberts A."/>
            <person name="Saif S."/>
            <person name="Shea T."/>
            <person name="Shenoy N."/>
            <person name="Sisk P."/>
            <person name="Stolte C."/>
            <person name="Sykes S."/>
            <person name="Yandava C."/>
            <person name="Wortman J."/>
            <person name="Nusbaum C."/>
            <person name="Birren B."/>
        </authorList>
    </citation>
    <scope>NUCLEOTIDE SEQUENCE</scope>
    <source>
        <strain evidence="1">R3-111a-1</strain>
    </source>
</reference>
<dbReference type="EnsemblFungi" id="EJT68662">
    <property type="protein sequence ID" value="EJT68662"/>
    <property type="gene ID" value="GGTG_13767"/>
</dbReference>
<sequence length="65" mass="7465">MDPPFKVERLPGMRESADRVRFSARDMTPVKEGGGLWRLPKSYLLQPVKNLASLYNREYQPSRGA</sequence>
<reference evidence="2" key="5">
    <citation type="submission" date="2018-04" db="UniProtKB">
        <authorList>
            <consortium name="EnsemblFungi"/>
        </authorList>
    </citation>
    <scope>IDENTIFICATION</scope>
    <source>
        <strain evidence="2">R3-111a-1</strain>
    </source>
</reference>
<reference evidence="3" key="1">
    <citation type="submission" date="2010-07" db="EMBL/GenBank/DDBJ databases">
        <title>The genome sequence of Gaeumannomyces graminis var. tritici strain R3-111a-1.</title>
        <authorList>
            <consortium name="The Broad Institute Genome Sequencing Platform"/>
            <person name="Ma L.-J."/>
            <person name="Dead R."/>
            <person name="Young S."/>
            <person name="Zeng Q."/>
            <person name="Koehrsen M."/>
            <person name="Alvarado L."/>
            <person name="Berlin A."/>
            <person name="Chapman S.B."/>
            <person name="Chen Z."/>
            <person name="Freedman E."/>
            <person name="Gellesch M."/>
            <person name="Goldberg J."/>
            <person name="Griggs A."/>
            <person name="Gujja S."/>
            <person name="Heilman E.R."/>
            <person name="Heiman D."/>
            <person name="Hepburn T."/>
            <person name="Howarth C."/>
            <person name="Jen D."/>
            <person name="Larson L."/>
            <person name="Mehta T."/>
            <person name="Neiman D."/>
            <person name="Pearson M."/>
            <person name="Roberts A."/>
            <person name="Saif S."/>
            <person name="Shea T."/>
            <person name="Shenoy N."/>
            <person name="Sisk P."/>
            <person name="Stolte C."/>
            <person name="Sykes S."/>
            <person name="Walk T."/>
            <person name="White J."/>
            <person name="Yandava C."/>
            <person name="Haas B."/>
            <person name="Nusbaum C."/>
            <person name="Birren B."/>
        </authorList>
    </citation>
    <scope>NUCLEOTIDE SEQUENCE [LARGE SCALE GENOMIC DNA]</scope>
    <source>
        <strain evidence="3">R3-111a-1</strain>
    </source>
</reference>
<dbReference type="VEuPathDB" id="FungiDB:GGTG_13767"/>
<organism evidence="1">
    <name type="scientific">Gaeumannomyces tritici (strain R3-111a-1)</name>
    <name type="common">Wheat and barley take-all root rot fungus</name>
    <name type="synonym">Gaeumannomyces graminis var. tritici</name>
    <dbReference type="NCBI Taxonomy" id="644352"/>
    <lineage>
        <taxon>Eukaryota</taxon>
        <taxon>Fungi</taxon>
        <taxon>Dikarya</taxon>
        <taxon>Ascomycota</taxon>
        <taxon>Pezizomycotina</taxon>
        <taxon>Sordariomycetes</taxon>
        <taxon>Sordariomycetidae</taxon>
        <taxon>Magnaporthales</taxon>
        <taxon>Magnaporthaceae</taxon>
        <taxon>Gaeumannomyces</taxon>
    </lineage>
</organism>
<evidence type="ECO:0000313" key="2">
    <source>
        <dbReference type="EnsemblFungi" id="EJT68662"/>
    </source>
</evidence>